<comment type="caution">
    <text evidence="2">The sequence shown here is derived from an EMBL/GenBank/DDBJ whole genome shotgun (WGS) entry which is preliminary data.</text>
</comment>
<evidence type="ECO:0000313" key="2">
    <source>
        <dbReference type="EMBL" id="GAA3891787.1"/>
    </source>
</evidence>
<feature type="region of interest" description="Disordered" evidence="1">
    <location>
        <begin position="34"/>
        <end position="71"/>
    </location>
</feature>
<gene>
    <name evidence="2" type="ORF">GCM10022381_37040</name>
</gene>
<proteinExistence type="predicted"/>
<feature type="region of interest" description="Disordered" evidence="1">
    <location>
        <begin position="1"/>
        <end position="21"/>
    </location>
</feature>
<evidence type="ECO:0000256" key="1">
    <source>
        <dbReference type="SAM" id="MobiDB-lite"/>
    </source>
</evidence>
<accession>A0ABP7KZ88</accession>
<reference evidence="3" key="1">
    <citation type="journal article" date="2019" name="Int. J. Syst. Evol. Microbiol.">
        <title>The Global Catalogue of Microorganisms (GCM) 10K type strain sequencing project: providing services to taxonomists for standard genome sequencing and annotation.</title>
        <authorList>
            <consortium name="The Broad Institute Genomics Platform"/>
            <consortium name="The Broad Institute Genome Sequencing Center for Infectious Disease"/>
            <person name="Wu L."/>
            <person name="Ma J."/>
        </authorList>
    </citation>
    <scope>NUCLEOTIDE SEQUENCE [LARGE SCALE GENOMIC DNA]</scope>
    <source>
        <strain evidence="3">JCM 17021</strain>
    </source>
</reference>
<sequence length="71" mass="7698">MLHITRGRRRHPGEPGLRTVDAERFHTILNLEIGKADARGGFSGSSRERAERGAAGDQANSNGERDDGVQS</sequence>
<dbReference type="Proteomes" id="UP001501803">
    <property type="component" value="Unassembled WGS sequence"/>
</dbReference>
<protein>
    <submittedName>
        <fullName evidence="2">Uncharacterized protein</fullName>
    </submittedName>
</protein>
<organism evidence="2 3">
    <name type="scientific">Leifsonia kafniensis</name>
    <dbReference type="NCBI Taxonomy" id="475957"/>
    <lineage>
        <taxon>Bacteria</taxon>
        <taxon>Bacillati</taxon>
        <taxon>Actinomycetota</taxon>
        <taxon>Actinomycetes</taxon>
        <taxon>Micrococcales</taxon>
        <taxon>Microbacteriaceae</taxon>
        <taxon>Leifsonia</taxon>
    </lineage>
</organism>
<dbReference type="EMBL" id="BAABCN010000015">
    <property type="protein sequence ID" value="GAA3891787.1"/>
    <property type="molecule type" value="Genomic_DNA"/>
</dbReference>
<feature type="compositionally biased region" description="Basic residues" evidence="1">
    <location>
        <begin position="1"/>
        <end position="11"/>
    </location>
</feature>
<keyword evidence="3" id="KW-1185">Reference proteome</keyword>
<name>A0ABP7KZ88_9MICO</name>
<evidence type="ECO:0000313" key="3">
    <source>
        <dbReference type="Proteomes" id="UP001501803"/>
    </source>
</evidence>